<sequence>SSSAKGVLSYVEFRVKVKFVMYYVHRGSLVIIDVSLVYIYL</sequence>
<gene>
    <name evidence="1" type="primary">RBP2I</name>
</gene>
<name>G0TAB0_9ERIC</name>
<feature type="non-terminal residue" evidence="1">
    <location>
        <position position="1"/>
    </location>
</feature>
<evidence type="ECO:0000313" key="1">
    <source>
        <dbReference type="EMBL" id="ADV72466.1"/>
    </source>
</evidence>
<protein>
    <submittedName>
        <fullName evidence="1">RNA polymerase II second largest subunit</fullName>
    </submittedName>
</protein>
<dbReference type="EMBL" id="GU445464">
    <property type="protein sequence ID" value="ADV72466.1"/>
    <property type="molecule type" value="Genomic_DNA"/>
</dbReference>
<dbReference type="AlphaFoldDB" id="G0TAB0"/>
<accession>G0TAB0</accession>
<reference evidence="1" key="1">
    <citation type="journal article" date="2011" name="Taxon">
        <title>Major speciation accompanied the dispersal of Vireya Rhododendrons (Ericaceae, Rhododendron sect. Schistanthe) through the Malayan archipelago: Evidence from nuclear gene sequences.</title>
        <authorList>
            <person name="Goetsch L.A."/>
            <person name="Craven L.A."/>
            <person name="Hall B.D."/>
        </authorList>
    </citation>
    <scope>NUCLEOTIDE SEQUENCE</scope>
</reference>
<proteinExistence type="predicted"/>
<organism evidence="1">
    <name type="scientific">Rhododendron luraluense</name>
    <dbReference type="NCBI Taxonomy" id="228374"/>
    <lineage>
        <taxon>Eukaryota</taxon>
        <taxon>Viridiplantae</taxon>
        <taxon>Streptophyta</taxon>
        <taxon>Embryophyta</taxon>
        <taxon>Tracheophyta</taxon>
        <taxon>Spermatophyta</taxon>
        <taxon>Magnoliopsida</taxon>
        <taxon>eudicotyledons</taxon>
        <taxon>Gunneridae</taxon>
        <taxon>Pentapetalae</taxon>
        <taxon>asterids</taxon>
        <taxon>Ericales</taxon>
        <taxon>Ericaceae</taxon>
        <taxon>Ericoideae</taxon>
        <taxon>Rhodoreae</taxon>
        <taxon>Rhododendron</taxon>
    </lineage>
</organism>